<evidence type="ECO:0000256" key="7">
    <source>
        <dbReference type="RuleBase" id="RU363069"/>
    </source>
</evidence>
<feature type="domain" description="Calcineurin-like phosphoesterase" evidence="8">
    <location>
        <begin position="1"/>
        <end position="228"/>
    </location>
</feature>
<gene>
    <name evidence="7" type="primary">sbcD</name>
    <name evidence="10" type="ORF">ET996_00855</name>
</gene>
<organism evidence="10 11">
    <name type="scientific">Propioniciclava tarda</name>
    <dbReference type="NCBI Taxonomy" id="433330"/>
    <lineage>
        <taxon>Bacteria</taxon>
        <taxon>Bacillati</taxon>
        <taxon>Actinomycetota</taxon>
        <taxon>Actinomycetes</taxon>
        <taxon>Propionibacteriales</taxon>
        <taxon>Propionibacteriaceae</taxon>
        <taxon>Propioniciclava</taxon>
    </lineage>
</organism>
<keyword evidence="4 7" id="KW-0540">Nuclease</keyword>
<evidence type="ECO:0000256" key="3">
    <source>
        <dbReference type="ARBA" id="ARBA00013365"/>
    </source>
</evidence>
<proteinExistence type="inferred from homology"/>
<dbReference type="GO" id="GO:0006310">
    <property type="term" value="P:DNA recombination"/>
    <property type="evidence" value="ECO:0007669"/>
    <property type="project" value="UniProtKB-KW"/>
</dbReference>
<evidence type="ECO:0000256" key="1">
    <source>
        <dbReference type="ARBA" id="ARBA00010555"/>
    </source>
</evidence>
<dbReference type="SUPFAM" id="SSF56300">
    <property type="entry name" value="Metallo-dependent phosphatases"/>
    <property type="match status" value="1"/>
</dbReference>
<dbReference type="AlphaFoldDB" id="A0A4V2JTI5"/>
<reference evidence="10 11" key="1">
    <citation type="submission" date="2019-01" db="EMBL/GenBank/DDBJ databases">
        <title>Lactibacter flavus gen. nov., sp. nov., a novel bacterium of the family Propionibacteriaceae isolated from raw milk and dairy products.</title>
        <authorList>
            <person name="Huptas C."/>
            <person name="Wenning M."/>
            <person name="Breitenwieser F."/>
            <person name="Doll E."/>
            <person name="Von Neubeck M."/>
            <person name="Busse H.-J."/>
            <person name="Scherer S."/>
        </authorList>
    </citation>
    <scope>NUCLEOTIDE SEQUENCE [LARGE SCALE GENOMIC DNA]</scope>
    <source>
        <strain evidence="11">DSM 22130 / JCM 15804 / WR061</strain>
    </source>
</reference>
<feature type="domain" description="Nuclease SbcCD subunit D C-terminal" evidence="9">
    <location>
        <begin position="303"/>
        <end position="387"/>
    </location>
</feature>
<dbReference type="GO" id="GO:0006260">
    <property type="term" value="P:DNA replication"/>
    <property type="evidence" value="ECO:0007669"/>
    <property type="project" value="UniProtKB-KW"/>
</dbReference>
<name>A0A4V2JTI5_PROTD</name>
<dbReference type="GO" id="GO:0008408">
    <property type="term" value="F:3'-5' exonuclease activity"/>
    <property type="evidence" value="ECO:0007669"/>
    <property type="project" value="InterPro"/>
</dbReference>
<evidence type="ECO:0000313" key="11">
    <source>
        <dbReference type="Proteomes" id="UP000291933"/>
    </source>
</evidence>
<keyword evidence="5 7" id="KW-0378">Hydrolase</keyword>
<keyword evidence="7" id="KW-0235">DNA replication</keyword>
<evidence type="ECO:0000256" key="2">
    <source>
        <dbReference type="ARBA" id="ARBA00011322"/>
    </source>
</evidence>
<evidence type="ECO:0000256" key="5">
    <source>
        <dbReference type="ARBA" id="ARBA00022801"/>
    </source>
</evidence>
<evidence type="ECO:0000256" key="6">
    <source>
        <dbReference type="ARBA" id="ARBA00022839"/>
    </source>
</evidence>
<dbReference type="RefSeq" id="WP_131170663.1">
    <property type="nucleotide sequence ID" value="NZ_FXTL01000001.1"/>
</dbReference>
<dbReference type="PANTHER" id="PTHR30337">
    <property type="entry name" value="COMPONENT OF ATP-DEPENDENT DSDNA EXONUCLEASE"/>
    <property type="match status" value="1"/>
</dbReference>
<dbReference type="Proteomes" id="UP000291933">
    <property type="component" value="Unassembled WGS sequence"/>
</dbReference>
<sequence length="416" mass="44472">MRILHTADWHLGRTLHGVDLGSAHAAFFDHLVETVRSEKVDAVLVAGDVHDRAFPSLEAVALLESALVRLCELTRVVITPGNHDSAIRLGFGSDLFRERLAVRPRPLDAASPIVIPDAQGGPGLLVYAVPYLDPDAARVTLAPWSDEPLHRSHASAMATVVKRVSADLAGRRASEPTPAVLMAHAFVGGGLASDSERDIRVGGVDAVPAAVFDGSGLDYVALGHLHGPQRVGRVRGQGADAVEAPVPELVEGGQPASGSGPLMRYSGSPVAMSFSERHHTKSSVLVEFGAGGVRHELVDAPVPRKLSEVRGSLDEVMSGRHDDKREHWVRVLVTGRHRPADLANTVKRAFPHALEIHFVGEAAERPHLPGMAREASDPLGVLEEFVAVVRRKAPDARERLVLREAYEGVRAAEAVG</sequence>
<comment type="subunit">
    <text evidence="2 7">Heterodimer of SbcC and SbcD.</text>
</comment>
<comment type="similarity">
    <text evidence="1 7">Belongs to the SbcD family.</text>
</comment>
<dbReference type="Pfam" id="PF00149">
    <property type="entry name" value="Metallophos"/>
    <property type="match status" value="1"/>
</dbReference>
<keyword evidence="11" id="KW-1185">Reference proteome</keyword>
<comment type="function">
    <text evidence="7">SbcCD cleaves DNA hairpin structures. These structures can inhibit DNA replication and are intermediates in certain DNA recombination reactions. The complex acts as a 3'-&gt;5' double strand exonuclease that can open hairpins. It also has a 5' single-strand endonuclease activity.</text>
</comment>
<evidence type="ECO:0000259" key="8">
    <source>
        <dbReference type="Pfam" id="PF00149"/>
    </source>
</evidence>
<evidence type="ECO:0000313" key="10">
    <source>
        <dbReference type="EMBL" id="TBT96251.1"/>
    </source>
</evidence>
<evidence type="ECO:0000256" key="4">
    <source>
        <dbReference type="ARBA" id="ARBA00022722"/>
    </source>
</evidence>
<dbReference type="InterPro" id="IPR050535">
    <property type="entry name" value="DNA_Repair-Maintenance_Comp"/>
</dbReference>
<dbReference type="NCBIfam" id="TIGR00619">
    <property type="entry name" value="sbcd"/>
    <property type="match status" value="1"/>
</dbReference>
<dbReference type="InterPro" id="IPR026843">
    <property type="entry name" value="SbcD_C"/>
</dbReference>
<dbReference type="GO" id="GO:0004519">
    <property type="term" value="F:endonuclease activity"/>
    <property type="evidence" value="ECO:0007669"/>
    <property type="project" value="UniProtKB-KW"/>
</dbReference>
<accession>A0A4V2JTI5</accession>
<dbReference type="Pfam" id="PF12320">
    <property type="entry name" value="SbcD_C"/>
    <property type="match status" value="1"/>
</dbReference>
<protein>
    <recommendedName>
        <fullName evidence="3 7">Nuclease SbcCD subunit D</fullName>
    </recommendedName>
</protein>
<dbReference type="Gene3D" id="3.60.21.10">
    <property type="match status" value="1"/>
</dbReference>
<dbReference type="PANTHER" id="PTHR30337:SF0">
    <property type="entry name" value="NUCLEASE SBCCD SUBUNIT D"/>
    <property type="match status" value="1"/>
</dbReference>
<comment type="caution">
    <text evidence="10">The sequence shown here is derived from an EMBL/GenBank/DDBJ whole genome shotgun (WGS) entry which is preliminary data.</text>
</comment>
<dbReference type="InterPro" id="IPR004843">
    <property type="entry name" value="Calcineurin-like_PHP"/>
</dbReference>
<dbReference type="InterPro" id="IPR029052">
    <property type="entry name" value="Metallo-depent_PP-like"/>
</dbReference>
<dbReference type="InterPro" id="IPR041796">
    <property type="entry name" value="Mre11_N"/>
</dbReference>
<keyword evidence="7" id="KW-0255">Endonuclease</keyword>
<evidence type="ECO:0000259" key="9">
    <source>
        <dbReference type="Pfam" id="PF12320"/>
    </source>
</evidence>
<keyword evidence="7" id="KW-0233">DNA recombination</keyword>
<dbReference type="InterPro" id="IPR004593">
    <property type="entry name" value="SbcD"/>
</dbReference>
<dbReference type="OrthoDB" id="9773856at2"/>
<keyword evidence="6 7" id="KW-0269">Exonuclease</keyword>
<dbReference type="CDD" id="cd00840">
    <property type="entry name" value="MPP_Mre11_N"/>
    <property type="match status" value="1"/>
</dbReference>
<dbReference type="EMBL" id="SDMR01000001">
    <property type="protein sequence ID" value="TBT96251.1"/>
    <property type="molecule type" value="Genomic_DNA"/>
</dbReference>